<dbReference type="PANTHER" id="PTHR46108:SF4">
    <property type="entry name" value="BLUE CHEESE"/>
    <property type="match status" value="1"/>
</dbReference>
<evidence type="ECO:0000256" key="1">
    <source>
        <dbReference type="ARBA" id="ARBA00022574"/>
    </source>
</evidence>
<gene>
    <name evidence="6" type="ORF">RFI_14948</name>
</gene>
<dbReference type="InterPro" id="IPR036372">
    <property type="entry name" value="BEACH_dom_sf"/>
</dbReference>
<dbReference type="PANTHER" id="PTHR46108">
    <property type="entry name" value="BLUE CHEESE"/>
    <property type="match status" value="1"/>
</dbReference>
<evidence type="ECO:0000313" key="7">
    <source>
        <dbReference type="Proteomes" id="UP000023152"/>
    </source>
</evidence>
<evidence type="ECO:0000313" key="6">
    <source>
        <dbReference type="EMBL" id="ETO22253.1"/>
    </source>
</evidence>
<dbReference type="PROSITE" id="PS51783">
    <property type="entry name" value="PH_BEACH"/>
    <property type="match status" value="1"/>
</dbReference>
<dbReference type="InterPro" id="IPR011993">
    <property type="entry name" value="PH-like_dom_sf"/>
</dbReference>
<sequence>MCNTLFKQTKTGELEEIETNLKNKVAFTTSFEMSNPELGPLLTIKKIRSMLDYVPSATTRSEGLADLADKDTAEDELKRSKTSPSLKDSSMISSQSDSNELEQVAENKEPMQFTYDSLREVYKRQYQLQQIAIEFFLFNGSNFLLVFPKRQLRFINMRIYIYVFVCYSERDAVFEAIQNSPSFQQRRQRDKRRSEVITGKTATNHQTSDTFHHIQAAQQRTRFQMVAETLGRVADNISVVTKRWENGQLSNFAYLMFLNTLAGRSYNDITQYPVFPWILRDYDSDTLNLNNPVPMGAQTEPRASEFKERYETWEDPTGKAPPWHYGSHYSCAAIVLYFLIRLEPFTKFGFHCFLC</sequence>
<dbReference type="Pfam" id="PF14844">
    <property type="entry name" value="PH_BEACH"/>
    <property type="match status" value="1"/>
</dbReference>
<dbReference type="Gene3D" id="1.10.1540.10">
    <property type="entry name" value="BEACH domain"/>
    <property type="match status" value="1"/>
</dbReference>
<dbReference type="SMART" id="SM01026">
    <property type="entry name" value="Beach"/>
    <property type="match status" value="1"/>
</dbReference>
<feature type="compositionally biased region" description="Basic and acidic residues" evidence="3">
    <location>
        <begin position="67"/>
        <end position="79"/>
    </location>
</feature>
<dbReference type="AlphaFoldDB" id="X6N8L7"/>
<feature type="domain" description="BEACH-type PH" evidence="5">
    <location>
        <begin position="53"/>
        <end position="178"/>
    </location>
</feature>
<accession>X6N8L7</accession>
<keyword evidence="1" id="KW-0853">WD repeat</keyword>
<dbReference type="Pfam" id="PF02138">
    <property type="entry name" value="Beach"/>
    <property type="match status" value="1"/>
</dbReference>
<dbReference type="OrthoDB" id="5838757at2759"/>
<dbReference type="EMBL" id="ASPP01010887">
    <property type="protein sequence ID" value="ETO22253.1"/>
    <property type="molecule type" value="Genomic_DNA"/>
</dbReference>
<feature type="non-terminal residue" evidence="6">
    <location>
        <position position="355"/>
    </location>
</feature>
<keyword evidence="2" id="KW-0677">Repeat</keyword>
<protein>
    <submittedName>
        <fullName evidence="6">WD repeat and FYVE domain containing 3</fullName>
    </submittedName>
</protein>
<keyword evidence="7" id="KW-1185">Reference proteome</keyword>
<proteinExistence type="predicted"/>
<evidence type="ECO:0000259" key="5">
    <source>
        <dbReference type="PROSITE" id="PS51783"/>
    </source>
</evidence>
<reference evidence="6 7" key="1">
    <citation type="journal article" date="2013" name="Curr. Biol.">
        <title>The Genome of the Foraminiferan Reticulomyxa filosa.</title>
        <authorList>
            <person name="Glockner G."/>
            <person name="Hulsmann N."/>
            <person name="Schleicher M."/>
            <person name="Noegel A.A."/>
            <person name="Eichinger L."/>
            <person name="Gallinger C."/>
            <person name="Pawlowski J."/>
            <person name="Sierra R."/>
            <person name="Euteneuer U."/>
            <person name="Pillet L."/>
            <person name="Moustafa A."/>
            <person name="Platzer M."/>
            <person name="Groth M."/>
            <person name="Szafranski K."/>
            <person name="Schliwa M."/>
        </authorList>
    </citation>
    <scope>NUCLEOTIDE SEQUENCE [LARGE SCALE GENOMIC DNA]</scope>
</reference>
<name>X6N8L7_RETFI</name>
<dbReference type="PROSITE" id="PS50197">
    <property type="entry name" value="BEACH"/>
    <property type="match status" value="1"/>
</dbReference>
<dbReference type="InterPro" id="IPR051944">
    <property type="entry name" value="BEACH_domain_protein"/>
</dbReference>
<evidence type="ECO:0000256" key="3">
    <source>
        <dbReference type="SAM" id="MobiDB-lite"/>
    </source>
</evidence>
<dbReference type="SUPFAM" id="SSF81837">
    <property type="entry name" value="BEACH domain"/>
    <property type="match status" value="1"/>
</dbReference>
<dbReference type="SUPFAM" id="SSF50729">
    <property type="entry name" value="PH domain-like"/>
    <property type="match status" value="1"/>
</dbReference>
<dbReference type="InterPro" id="IPR023362">
    <property type="entry name" value="PH-BEACH_dom"/>
</dbReference>
<feature type="region of interest" description="Disordered" evidence="3">
    <location>
        <begin position="66"/>
        <end position="106"/>
    </location>
</feature>
<feature type="domain" description="BEACH" evidence="4">
    <location>
        <begin position="229"/>
        <end position="355"/>
    </location>
</feature>
<dbReference type="Proteomes" id="UP000023152">
    <property type="component" value="Unassembled WGS sequence"/>
</dbReference>
<organism evidence="6 7">
    <name type="scientific">Reticulomyxa filosa</name>
    <dbReference type="NCBI Taxonomy" id="46433"/>
    <lineage>
        <taxon>Eukaryota</taxon>
        <taxon>Sar</taxon>
        <taxon>Rhizaria</taxon>
        <taxon>Retaria</taxon>
        <taxon>Foraminifera</taxon>
        <taxon>Monothalamids</taxon>
        <taxon>Reticulomyxidae</taxon>
        <taxon>Reticulomyxa</taxon>
    </lineage>
</organism>
<feature type="compositionally biased region" description="Low complexity" evidence="3">
    <location>
        <begin position="85"/>
        <end position="98"/>
    </location>
</feature>
<evidence type="ECO:0000256" key="2">
    <source>
        <dbReference type="ARBA" id="ARBA00022737"/>
    </source>
</evidence>
<evidence type="ECO:0000259" key="4">
    <source>
        <dbReference type="PROSITE" id="PS50197"/>
    </source>
</evidence>
<comment type="caution">
    <text evidence="6">The sequence shown here is derived from an EMBL/GenBank/DDBJ whole genome shotgun (WGS) entry which is preliminary data.</text>
</comment>
<dbReference type="InterPro" id="IPR000409">
    <property type="entry name" value="BEACH_dom"/>
</dbReference>
<dbReference type="Gene3D" id="2.30.29.30">
    <property type="entry name" value="Pleckstrin-homology domain (PH domain)/Phosphotyrosine-binding domain (PTB)"/>
    <property type="match status" value="1"/>
</dbReference>